<dbReference type="EMBL" id="MZXW01000057">
    <property type="protein sequence ID" value="RXT33300.1"/>
    <property type="molecule type" value="Genomic_DNA"/>
</dbReference>
<dbReference type="OrthoDB" id="9776369at2"/>
<dbReference type="InterPro" id="IPR052156">
    <property type="entry name" value="BCAA_Transport_ATP-bd_LivF"/>
</dbReference>
<keyword evidence="2" id="KW-0813">Transport</keyword>
<evidence type="ECO:0000256" key="2">
    <source>
        <dbReference type="ARBA" id="ARBA00022448"/>
    </source>
</evidence>
<comment type="function">
    <text evidence="6">Involved in beta-(1--&gt;2)glucan export. Transmembrane domains (TMD) form a pore in the inner membrane and the ATP-binding domain (NBD) is responsible for energy generation.</text>
</comment>
<dbReference type="GO" id="GO:0015658">
    <property type="term" value="F:branched-chain amino acid transmembrane transporter activity"/>
    <property type="evidence" value="ECO:0007669"/>
    <property type="project" value="TreeGrafter"/>
</dbReference>
<keyword evidence="3" id="KW-0547">Nucleotide-binding</keyword>
<dbReference type="InterPro" id="IPR027417">
    <property type="entry name" value="P-loop_NTPase"/>
</dbReference>
<gene>
    <name evidence="8" type="ORF">B5V03_40270</name>
</gene>
<dbReference type="SMART" id="SM00382">
    <property type="entry name" value="AAA"/>
    <property type="match status" value="1"/>
</dbReference>
<evidence type="ECO:0000256" key="4">
    <source>
        <dbReference type="ARBA" id="ARBA00022840"/>
    </source>
</evidence>
<dbReference type="Proteomes" id="UP000290819">
    <property type="component" value="Unassembled WGS sequence"/>
</dbReference>
<dbReference type="InterPro" id="IPR017871">
    <property type="entry name" value="ABC_transporter-like_CS"/>
</dbReference>
<dbReference type="InterPro" id="IPR003593">
    <property type="entry name" value="AAA+_ATPase"/>
</dbReference>
<dbReference type="GO" id="GO:0016887">
    <property type="term" value="F:ATP hydrolysis activity"/>
    <property type="evidence" value="ECO:0007669"/>
    <property type="project" value="InterPro"/>
</dbReference>
<organism evidence="8 9">
    <name type="scientific">Bradyrhizobium betae</name>
    <dbReference type="NCBI Taxonomy" id="244734"/>
    <lineage>
        <taxon>Bacteria</taxon>
        <taxon>Pseudomonadati</taxon>
        <taxon>Pseudomonadota</taxon>
        <taxon>Alphaproteobacteria</taxon>
        <taxon>Hyphomicrobiales</taxon>
        <taxon>Nitrobacteraceae</taxon>
        <taxon>Bradyrhizobium</taxon>
    </lineage>
</organism>
<reference evidence="8 9" key="1">
    <citation type="submission" date="2017-03" db="EMBL/GenBank/DDBJ databases">
        <authorList>
            <person name="Safronova V.I."/>
            <person name="Sazanova A.L."/>
            <person name="Chirak E.R."/>
        </authorList>
    </citation>
    <scope>NUCLEOTIDE SEQUENCE [LARGE SCALE GENOMIC DNA]</scope>
    <source>
        <strain evidence="8 9">Opo-243</strain>
    </source>
</reference>
<evidence type="ECO:0000259" key="7">
    <source>
        <dbReference type="PROSITE" id="PS50893"/>
    </source>
</evidence>
<evidence type="ECO:0000313" key="9">
    <source>
        <dbReference type="Proteomes" id="UP000290819"/>
    </source>
</evidence>
<evidence type="ECO:0000256" key="3">
    <source>
        <dbReference type="ARBA" id="ARBA00022741"/>
    </source>
</evidence>
<dbReference type="PANTHER" id="PTHR43820:SF2">
    <property type="entry name" value="ABC TRANSPORTER ATP-BINDING PROTEIN"/>
    <property type="match status" value="1"/>
</dbReference>
<name>A0A4Q1UIL7_9BRAD</name>
<dbReference type="RefSeq" id="WP_106946049.1">
    <property type="nucleotide sequence ID" value="NZ_MZXW01000057.1"/>
</dbReference>
<sequence length="236" mass="25612">MTELLRAEGVSVFYGASQILFGVDAALQEKCTLALLGRNGAGKSTTMKALAGIVPVRSGRIFFAGRDITHAPPHARAQLGMAYVPEDRQVFPEHSVEDNLLIAAKSGPGGRRDWTLPRIWETFPLLTRLRSRQAGRLSGGEQQLLVIARALMGNPLVLLLDEPSEGLAPIIVADISRVLRELGAGGATILLAEQNMHFCLRIAQEALVIDKGKVVHRESTTGLSGNDDIRRRYLAM</sequence>
<feature type="domain" description="ABC transporter" evidence="7">
    <location>
        <begin position="5"/>
        <end position="236"/>
    </location>
</feature>
<evidence type="ECO:0000256" key="6">
    <source>
        <dbReference type="ARBA" id="ARBA00024722"/>
    </source>
</evidence>
<proteinExistence type="inferred from homology"/>
<protein>
    <submittedName>
        <fullName evidence="8">ABC transporter ATP-binding protein</fullName>
    </submittedName>
</protein>
<dbReference type="PANTHER" id="PTHR43820">
    <property type="entry name" value="HIGH-AFFINITY BRANCHED-CHAIN AMINO ACID TRANSPORT ATP-BINDING PROTEIN LIVF"/>
    <property type="match status" value="1"/>
</dbReference>
<comment type="similarity">
    <text evidence="1">Belongs to the ABC transporter superfamily.</text>
</comment>
<dbReference type="PROSITE" id="PS00211">
    <property type="entry name" value="ABC_TRANSPORTER_1"/>
    <property type="match status" value="1"/>
</dbReference>
<keyword evidence="5" id="KW-0029">Amino-acid transport</keyword>
<evidence type="ECO:0000313" key="8">
    <source>
        <dbReference type="EMBL" id="RXT33300.1"/>
    </source>
</evidence>
<dbReference type="CDD" id="cd03224">
    <property type="entry name" value="ABC_TM1139_LivF_branched"/>
    <property type="match status" value="1"/>
</dbReference>
<dbReference type="AlphaFoldDB" id="A0A4Q1UIL7"/>
<keyword evidence="9" id="KW-1185">Reference proteome</keyword>
<dbReference type="GO" id="GO:0015807">
    <property type="term" value="P:L-amino acid transport"/>
    <property type="evidence" value="ECO:0007669"/>
    <property type="project" value="TreeGrafter"/>
</dbReference>
<dbReference type="GO" id="GO:0005524">
    <property type="term" value="F:ATP binding"/>
    <property type="evidence" value="ECO:0007669"/>
    <property type="project" value="UniProtKB-KW"/>
</dbReference>
<dbReference type="PROSITE" id="PS50893">
    <property type="entry name" value="ABC_TRANSPORTER_2"/>
    <property type="match status" value="1"/>
</dbReference>
<accession>A0A4Q1UIL7</accession>
<evidence type="ECO:0000256" key="5">
    <source>
        <dbReference type="ARBA" id="ARBA00022970"/>
    </source>
</evidence>
<dbReference type="Gene3D" id="3.40.50.300">
    <property type="entry name" value="P-loop containing nucleotide triphosphate hydrolases"/>
    <property type="match status" value="1"/>
</dbReference>
<comment type="caution">
    <text evidence="8">The sequence shown here is derived from an EMBL/GenBank/DDBJ whole genome shotgun (WGS) entry which is preliminary data.</text>
</comment>
<dbReference type="SUPFAM" id="SSF52540">
    <property type="entry name" value="P-loop containing nucleoside triphosphate hydrolases"/>
    <property type="match status" value="1"/>
</dbReference>
<evidence type="ECO:0000256" key="1">
    <source>
        <dbReference type="ARBA" id="ARBA00005417"/>
    </source>
</evidence>
<keyword evidence="4 8" id="KW-0067">ATP-binding</keyword>
<dbReference type="Pfam" id="PF00005">
    <property type="entry name" value="ABC_tran"/>
    <property type="match status" value="1"/>
</dbReference>
<dbReference type="InterPro" id="IPR003439">
    <property type="entry name" value="ABC_transporter-like_ATP-bd"/>
</dbReference>